<evidence type="ECO:0000313" key="3">
    <source>
        <dbReference type="Proteomes" id="UP000241639"/>
    </source>
</evidence>
<keyword evidence="1" id="KW-1133">Transmembrane helix</keyword>
<feature type="transmembrane region" description="Helical" evidence="1">
    <location>
        <begin position="6"/>
        <end position="29"/>
    </location>
</feature>
<gene>
    <name evidence="2" type="ORF">C8J48_3556</name>
</gene>
<sequence length="60" mass="7052">MQFIIQNWSWLLTLVVFSVVALIAISMLITQKLEERHKQEFEQEFGEFGDSLKPVPVEEE</sequence>
<keyword evidence="1" id="KW-0812">Transmembrane</keyword>
<organism evidence="2 3">
    <name type="scientific">Desmospora activa DSM 45169</name>
    <dbReference type="NCBI Taxonomy" id="1121389"/>
    <lineage>
        <taxon>Bacteria</taxon>
        <taxon>Bacillati</taxon>
        <taxon>Bacillota</taxon>
        <taxon>Bacilli</taxon>
        <taxon>Bacillales</taxon>
        <taxon>Thermoactinomycetaceae</taxon>
        <taxon>Desmospora</taxon>
    </lineage>
</organism>
<dbReference type="EMBL" id="PZZP01000004">
    <property type="protein sequence ID" value="PTM53244.1"/>
    <property type="molecule type" value="Genomic_DNA"/>
</dbReference>
<evidence type="ECO:0000256" key="1">
    <source>
        <dbReference type="SAM" id="Phobius"/>
    </source>
</evidence>
<dbReference type="Proteomes" id="UP000241639">
    <property type="component" value="Unassembled WGS sequence"/>
</dbReference>
<comment type="caution">
    <text evidence="2">The sequence shown here is derived from an EMBL/GenBank/DDBJ whole genome shotgun (WGS) entry which is preliminary data.</text>
</comment>
<evidence type="ECO:0000313" key="2">
    <source>
        <dbReference type="EMBL" id="PTM53244.1"/>
    </source>
</evidence>
<dbReference type="AlphaFoldDB" id="A0A2T4Z0H1"/>
<proteinExistence type="predicted"/>
<keyword evidence="3" id="KW-1185">Reference proteome</keyword>
<dbReference type="RefSeq" id="WP_107728536.1">
    <property type="nucleotide sequence ID" value="NZ_PZZP01000004.1"/>
</dbReference>
<accession>A0A2T4Z0H1</accession>
<keyword evidence="1" id="KW-0472">Membrane</keyword>
<reference evidence="2 3" key="1">
    <citation type="submission" date="2018-04" db="EMBL/GenBank/DDBJ databases">
        <title>Genomic Encyclopedia of Archaeal and Bacterial Type Strains, Phase II (KMG-II): from individual species to whole genera.</title>
        <authorList>
            <person name="Goeker M."/>
        </authorList>
    </citation>
    <scope>NUCLEOTIDE SEQUENCE [LARGE SCALE GENOMIC DNA]</scope>
    <source>
        <strain evidence="2 3">DSM 45169</strain>
    </source>
</reference>
<protein>
    <submittedName>
        <fullName evidence="2">Uncharacterized protein</fullName>
    </submittedName>
</protein>
<name>A0A2T4Z0H1_9BACL</name>